<keyword evidence="5" id="KW-1185">Reference proteome</keyword>
<evidence type="ECO:0000256" key="2">
    <source>
        <dbReference type="ARBA" id="ARBA00023043"/>
    </source>
</evidence>
<evidence type="ECO:0000256" key="1">
    <source>
        <dbReference type="ARBA" id="ARBA00022737"/>
    </source>
</evidence>
<dbReference type="AlphaFoldDB" id="A0A4R7CZH1"/>
<comment type="caution">
    <text evidence="4">The sequence shown here is derived from an EMBL/GenBank/DDBJ whole genome shotgun (WGS) entry which is preliminary data.</text>
</comment>
<dbReference type="SUPFAM" id="SSF48403">
    <property type="entry name" value="Ankyrin repeat"/>
    <property type="match status" value="1"/>
</dbReference>
<dbReference type="InterPro" id="IPR036770">
    <property type="entry name" value="Ankyrin_rpt-contain_sf"/>
</dbReference>
<accession>A0A4R7CZH1</accession>
<evidence type="ECO:0000313" key="4">
    <source>
        <dbReference type="EMBL" id="TDS13999.1"/>
    </source>
</evidence>
<organism evidence="4 5">
    <name type="scientific">Sphingobacterium paludis</name>
    <dbReference type="NCBI Taxonomy" id="1476465"/>
    <lineage>
        <taxon>Bacteria</taxon>
        <taxon>Pseudomonadati</taxon>
        <taxon>Bacteroidota</taxon>
        <taxon>Sphingobacteriia</taxon>
        <taxon>Sphingobacteriales</taxon>
        <taxon>Sphingobacteriaceae</taxon>
        <taxon>Sphingobacterium</taxon>
    </lineage>
</organism>
<dbReference type="SMART" id="SM00248">
    <property type="entry name" value="ANK"/>
    <property type="match status" value="5"/>
</dbReference>
<feature type="repeat" description="ANK" evidence="3">
    <location>
        <begin position="170"/>
        <end position="207"/>
    </location>
</feature>
<keyword evidence="2 3" id="KW-0040">ANK repeat</keyword>
<name>A0A4R7CZH1_9SPHI</name>
<reference evidence="4 5" key="1">
    <citation type="submission" date="2019-03" db="EMBL/GenBank/DDBJ databases">
        <title>Genomic Encyclopedia of Type Strains, Phase III (KMG-III): the genomes of soil and plant-associated and newly described type strains.</title>
        <authorList>
            <person name="Whitman W."/>
        </authorList>
    </citation>
    <scope>NUCLEOTIDE SEQUENCE [LARGE SCALE GENOMIC DNA]</scope>
    <source>
        <strain evidence="4 5">CGMCC 1.12801</strain>
    </source>
</reference>
<dbReference type="PROSITE" id="PS50088">
    <property type="entry name" value="ANK_REPEAT"/>
    <property type="match status" value="2"/>
</dbReference>
<protein>
    <submittedName>
        <fullName evidence="4">Uncharacterized protein</fullName>
    </submittedName>
</protein>
<dbReference type="PROSITE" id="PS50297">
    <property type="entry name" value="ANK_REP_REGION"/>
    <property type="match status" value="1"/>
</dbReference>
<gene>
    <name evidence="4" type="ORF">B0I21_104328</name>
</gene>
<dbReference type="Proteomes" id="UP000294752">
    <property type="component" value="Unassembled WGS sequence"/>
</dbReference>
<dbReference type="InterPro" id="IPR002110">
    <property type="entry name" value="Ankyrin_rpt"/>
</dbReference>
<feature type="repeat" description="ANK" evidence="3">
    <location>
        <begin position="70"/>
        <end position="102"/>
    </location>
</feature>
<dbReference type="Gene3D" id="1.25.40.20">
    <property type="entry name" value="Ankyrin repeat-containing domain"/>
    <property type="match status" value="1"/>
</dbReference>
<evidence type="ECO:0000313" key="5">
    <source>
        <dbReference type="Proteomes" id="UP000294752"/>
    </source>
</evidence>
<sequence>MDALSRKDIIPMHSFLLIFSAIFFNAGNADNKTDALQLREAIVEAVKANRLTAVKSLLKKKANVNSKDKNGKSLLLIATQSLHVEMARLLVENGADVNLQDDIFDSPFLYAGAAGYTTLVELFLRHGARFDVYNRYHGTALIPACERGHLDVVKLLSENPSFPIDHVNRLGWTALMEAVVLGNGSQVYVDIVNTLVIAGCDVNITDKDNISALEHARARGYAAIVQILERAGSQ</sequence>
<dbReference type="EMBL" id="SNZV01000004">
    <property type="protein sequence ID" value="TDS13999.1"/>
    <property type="molecule type" value="Genomic_DNA"/>
</dbReference>
<evidence type="ECO:0000256" key="3">
    <source>
        <dbReference type="PROSITE-ProRule" id="PRU00023"/>
    </source>
</evidence>
<dbReference type="PANTHER" id="PTHR24171">
    <property type="entry name" value="ANKYRIN REPEAT DOMAIN-CONTAINING PROTEIN 39-RELATED"/>
    <property type="match status" value="1"/>
</dbReference>
<proteinExistence type="predicted"/>
<dbReference type="RefSeq" id="WP_243836010.1">
    <property type="nucleotide sequence ID" value="NZ_SNZV01000004.1"/>
</dbReference>
<dbReference type="Pfam" id="PF12796">
    <property type="entry name" value="Ank_2"/>
    <property type="match status" value="2"/>
</dbReference>
<keyword evidence="1" id="KW-0677">Repeat</keyword>